<dbReference type="PANTHER" id="PTHR31080:SF119">
    <property type="entry name" value="PECTINESTERASE INHIBITOR 4"/>
    <property type="match status" value="1"/>
</dbReference>
<evidence type="ECO:0000313" key="6">
    <source>
        <dbReference type="Proteomes" id="UP000434276"/>
    </source>
</evidence>
<feature type="signal peptide" evidence="3">
    <location>
        <begin position="1"/>
        <end position="25"/>
    </location>
</feature>
<dbReference type="CDD" id="cd15798">
    <property type="entry name" value="PMEI-like_3"/>
    <property type="match status" value="1"/>
</dbReference>
<dbReference type="EMBL" id="CACSHJ010000095">
    <property type="protein sequence ID" value="CAA0396443.1"/>
    <property type="molecule type" value="Genomic_DNA"/>
</dbReference>
<sequence>MLRFVILSLTIMVFINSSNFPNTAATPPGTYQNHTTYVKTACNSTTYPTMCYNCLSSYSSTIKSDPIKLCTTSLNLNVKSAKNATLVVSNLLQKAKATKSHEVSILKDCVDEIKDTIDELKQAVAEMKYVRGGGKTTEEHLKNVKTWVSSALTDEGTCTDGFEEGRVNVETKKKVKKAVSELSKTTSNTLALLTHYLSY</sequence>
<evidence type="ECO:0000256" key="1">
    <source>
        <dbReference type="ARBA" id="ARBA00022729"/>
    </source>
</evidence>
<dbReference type="InterPro" id="IPR035513">
    <property type="entry name" value="Invertase/methylesterase_inhib"/>
</dbReference>
<accession>A0A5S9XVN2</accession>
<dbReference type="InterPro" id="IPR051955">
    <property type="entry name" value="PME_Inhibitor"/>
</dbReference>
<evidence type="ECO:0000313" key="5">
    <source>
        <dbReference type="EMBL" id="CAA0396443.1"/>
    </source>
</evidence>
<dbReference type="Gene3D" id="1.20.140.40">
    <property type="entry name" value="Invertase/pectin methylesterase inhibitor family protein"/>
    <property type="match status" value="1"/>
</dbReference>
<evidence type="ECO:0000256" key="3">
    <source>
        <dbReference type="SAM" id="SignalP"/>
    </source>
</evidence>
<dbReference type="AlphaFoldDB" id="A0A5S9XVN2"/>
<evidence type="ECO:0000256" key="2">
    <source>
        <dbReference type="ARBA" id="ARBA00038471"/>
    </source>
</evidence>
<dbReference type="NCBIfam" id="TIGR01614">
    <property type="entry name" value="PME_inhib"/>
    <property type="match status" value="1"/>
</dbReference>
<dbReference type="ExpressionAtlas" id="A0A5S9XVN2">
    <property type="expression patterns" value="baseline and differential"/>
</dbReference>
<dbReference type="InterPro" id="IPR006501">
    <property type="entry name" value="Pectinesterase_inhib_dom"/>
</dbReference>
<feature type="domain" description="Pectinesterase inhibitor" evidence="4">
    <location>
        <begin position="33"/>
        <end position="192"/>
    </location>
</feature>
<dbReference type="SUPFAM" id="SSF101148">
    <property type="entry name" value="Plant invertase/pectin methylesterase inhibitor"/>
    <property type="match status" value="1"/>
</dbReference>
<dbReference type="SMART" id="SM00856">
    <property type="entry name" value="PMEI"/>
    <property type="match status" value="1"/>
</dbReference>
<name>A0A5S9XVN2_ARATH</name>
<evidence type="ECO:0000259" key="4">
    <source>
        <dbReference type="SMART" id="SM00856"/>
    </source>
</evidence>
<dbReference type="Proteomes" id="UP000434276">
    <property type="component" value="Unassembled WGS sequence"/>
</dbReference>
<reference evidence="5 6" key="1">
    <citation type="submission" date="2019-12" db="EMBL/GenBank/DDBJ databases">
        <authorList>
            <person name="Jiao W.-B."/>
            <person name="Schneeberger K."/>
        </authorList>
    </citation>
    <scope>NUCLEOTIDE SEQUENCE [LARGE SCALE GENOMIC DNA]</scope>
    <source>
        <strain evidence="6">cv. C24</strain>
    </source>
</reference>
<dbReference type="Pfam" id="PF04043">
    <property type="entry name" value="PMEI"/>
    <property type="match status" value="1"/>
</dbReference>
<gene>
    <name evidence="5" type="ORF">C24_LOCUS19169</name>
</gene>
<dbReference type="OrthoDB" id="1430376at2759"/>
<dbReference type="GO" id="GO:0004857">
    <property type="term" value="F:enzyme inhibitor activity"/>
    <property type="evidence" value="ECO:0007669"/>
    <property type="project" value="InterPro"/>
</dbReference>
<organism evidence="5 6">
    <name type="scientific">Arabidopsis thaliana</name>
    <name type="common">Mouse-ear cress</name>
    <dbReference type="NCBI Taxonomy" id="3702"/>
    <lineage>
        <taxon>Eukaryota</taxon>
        <taxon>Viridiplantae</taxon>
        <taxon>Streptophyta</taxon>
        <taxon>Embryophyta</taxon>
        <taxon>Tracheophyta</taxon>
        <taxon>Spermatophyta</taxon>
        <taxon>Magnoliopsida</taxon>
        <taxon>eudicotyledons</taxon>
        <taxon>Gunneridae</taxon>
        <taxon>Pentapetalae</taxon>
        <taxon>rosids</taxon>
        <taxon>malvids</taxon>
        <taxon>Brassicales</taxon>
        <taxon>Brassicaceae</taxon>
        <taxon>Camelineae</taxon>
        <taxon>Arabidopsis</taxon>
    </lineage>
</organism>
<proteinExistence type="inferred from homology"/>
<protein>
    <recommendedName>
        <fullName evidence="4">Pectinesterase inhibitor domain-containing protein</fullName>
    </recommendedName>
</protein>
<dbReference type="PANTHER" id="PTHR31080">
    <property type="entry name" value="PECTINESTERASE INHIBITOR-LIKE"/>
    <property type="match status" value="1"/>
</dbReference>
<dbReference type="FunFam" id="1.20.140.40:FF:000034">
    <property type="entry name" value="Invertase/pectin methylesterase inhibitor family protein"/>
    <property type="match status" value="1"/>
</dbReference>
<comment type="similarity">
    <text evidence="2">Belongs to the PMEI family.</text>
</comment>
<keyword evidence="1 3" id="KW-0732">Signal</keyword>
<feature type="chain" id="PRO_5024949218" description="Pectinesterase inhibitor domain-containing protein" evidence="3">
    <location>
        <begin position="26"/>
        <end position="199"/>
    </location>
</feature>